<comment type="caution">
    <text evidence="1">The sequence shown here is derived from an EMBL/GenBank/DDBJ whole genome shotgun (WGS) entry which is preliminary data.</text>
</comment>
<evidence type="ECO:0000313" key="2">
    <source>
        <dbReference type="Proteomes" id="UP001595583"/>
    </source>
</evidence>
<protein>
    <submittedName>
        <fullName evidence="1">Uncharacterized protein</fullName>
    </submittedName>
</protein>
<gene>
    <name evidence="1" type="ORF">ACFOHJ_18355</name>
</gene>
<reference evidence="2" key="1">
    <citation type="journal article" date="2019" name="Int. J. Syst. Evol. Microbiol.">
        <title>The Global Catalogue of Microorganisms (GCM) 10K type strain sequencing project: providing services to taxonomists for standard genome sequencing and annotation.</title>
        <authorList>
            <consortium name="The Broad Institute Genomics Platform"/>
            <consortium name="The Broad Institute Genome Sequencing Center for Infectious Disease"/>
            <person name="Wu L."/>
            <person name="Ma J."/>
        </authorList>
    </citation>
    <scope>NUCLEOTIDE SEQUENCE [LARGE SCALE GENOMIC DNA]</scope>
    <source>
        <strain evidence="2">KCTC 52165</strain>
    </source>
</reference>
<dbReference type="Proteomes" id="UP001595583">
    <property type="component" value="Unassembled WGS sequence"/>
</dbReference>
<evidence type="ECO:0000313" key="1">
    <source>
        <dbReference type="EMBL" id="MFC3208189.1"/>
    </source>
</evidence>
<accession>A0ABV7KD34</accession>
<name>A0ABV7KD34_9HYPH</name>
<dbReference type="EMBL" id="JBHRTK010000019">
    <property type="protein sequence ID" value="MFC3208189.1"/>
    <property type="molecule type" value="Genomic_DNA"/>
</dbReference>
<organism evidence="1 2">
    <name type="scientific">Aquamicrobium soli</name>
    <dbReference type="NCBI Taxonomy" id="1811518"/>
    <lineage>
        <taxon>Bacteria</taxon>
        <taxon>Pseudomonadati</taxon>
        <taxon>Pseudomonadota</taxon>
        <taxon>Alphaproteobacteria</taxon>
        <taxon>Hyphomicrobiales</taxon>
        <taxon>Phyllobacteriaceae</taxon>
        <taxon>Aquamicrobium</taxon>
    </lineage>
</organism>
<keyword evidence="2" id="KW-1185">Reference proteome</keyword>
<sequence length="85" mass="8894">MTTKPATWFGVYTASGSLVDVTPGQFHAQEIADTLTKEKRARYIVVPVFITAVTQSIDGPLGSSGGETVAVSALPDIEDVLVASI</sequence>
<dbReference type="RefSeq" id="WP_378223140.1">
    <property type="nucleotide sequence ID" value="NZ_JBHRTK010000019.1"/>
</dbReference>
<proteinExistence type="predicted"/>